<keyword evidence="4" id="KW-0653">Protein transport</keyword>
<dbReference type="GO" id="GO:0000145">
    <property type="term" value="C:exocyst"/>
    <property type="evidence" value="ECO:0007669"/>
    <property type="project" value="InterPro"/>
</dbReference>
<comment type="subcellular location">
    <subcellularLocation>
        <location evidence="4">Bud</location>
    </subcellularLocation>
    <subcellularLocation>
        <location evidence="4">Bud neck</location>
    </subcellularLocation>
</comment>
<evidence type="ECO:0000256" key="2">
    <source>
        <dbReference type="ARBA" id="ARBA00022448"/>
    </source>
</evidence>
<evidence type="ECO:0000256" key="3">
    <source>
        <dbReference type="ARBA" id="ARBA00022483"/>
    </source>
</evidence>
<reference evidence="6 7" key="1">
    <citation type="submission" date="2017-11" db="EMBL/GenBank/DDBJ databases">
        <authorList>
            <person name="Kracher B."/>
        </authorList>
    </citation>
    <scope>NUCLEOTIDE SEQUENCE [LARGE SCALE GENOMIC DNA]</scope>
    <source>
        <strain evidence="6 7">RACE1</strain>
    </source>
</reference>
<dbReference type="VEuPathDB" id="FungiDB:BLGHR1_14233"/>
<name>A0A383USY2_BLUHO</name>
<dbReference type="PANTHER" id="PTHR12542:SF41">
    <property type="entry name" value="EXOCYST COMPLEX COMPONENT 7"/>
    <property type="match status" value="1"/>
</dbReference>
<feature type="domain" description="Exocyst complex subunit Exo70 C-terminal" evidence="5">
    <location>
        <begin position="243"/>
        <end position="630"/>
    </location>
</feature>
<keyword evidence="2 4" id="KW-0813">Transport</keyword>
<dbReference type="GO" id="GO:0015031">
    <property type="term" value="P:protein transport"/>
    <property type="evidence" value="ECO:0007669"/>
    <property type="project" value="UniProtKB-KW"/>
</dbReference>
<keyword evidence="3 4" id="KW-0268">Exocytosis</keyword>
<dbReference type="GO" id="GO:0005546">
    <property type="term" value="F:phosphatidylinositol-4,5-bisphosphate binding"/>
    <property type="evidence" value="ECO:0007669"/>
    <property type="project" value="InterPro"/>
</dbReference>
<sequence>MAGSRQSAEEEMRAEVDVLNSRLEKTRMLNKKLAASISRLDVNGKSVQEAIGPIYSDTQKLQIFGKNVDELMNAIEKVRQPSDIKGNEEDIIRKGPEQAGLPTFLNSVERMNRALLDLKKTNLRSNYQAIADFTRILRNSQQQLEGYFRKMLLEDSNAIEPLFYLTKDKPFPVIPEERAARLNLIISYLTSTSKVSENTGPPTSQLYSSIRGPYLIQCLQNLASATIQTLRKRSPDEIYKQGTNGISTYAKGIESSFLAEYENICALFPQDEWGKAFNATCQGSITELMRTLRDVNNHIKANITTDCFLAYEVLEVISDLSSSLENKTGELKPSFAGAVNPIRETAKSSLTELLENTRQSTVNLGNLPQDGAAVLITVDTVNRLQTMAGFLRPISSLMISIGDNGWKLNSTPAVSAEKASTMGLFDVGADGTQIFAHYCIDTIETLLGALELKAKASYKSKATFGIFLANNAAIIERLFQTSELQPLISTRMADVEKWRKNGEALYLQSWREPAAHLFDKSYTNRLSTSNRPNSGSGTLNDSVVVLKALSSKEKDGIKEKFRLFNASFDDLIAKYKAMSMERELREGLARQIRSMIEPLYGRFWDRYHEIDKGKGKYVRYDKASISNIFSSLS</sequence>
<dbReference type="AlphaFoldDB" id="A0A383USY2"/>
<dbReference type="InterPro" id="IPR046364">
    <property type="entry name" value="Exo70_C"/>
</dbReference>
<comment type="function">
    <text evidence="4">Involved in the secretory pathway as part of the exocyst complex which tethers secretory vesicles to the sites of exocytosis. Also plays a role in the assembly of the exocyst.</text>
</comment>
<proteinExistence type="inferred from homology"/>
<dbReference type="SUPFAM" id="SSF74788">
    <property type="entry name" value="Cullin repeat-like"/>
    <property type="match status" value="1"/>
</dbReference>
<dbReference type="EMBL" id="UNSH01000051">
    <property type="protein sequence ID" value="SZF03441.1"/>
    <property type="molecule type" value="Genomic_DNA"/>
</dbReference>
<dbReference type="PANTHER" id="PTHR12542">
    <property type="entry name" value="EXOCYST COMPLEX PROTEIN EXO70"/>
    <property type="match status" value="1"/>
</dbReference>
<comment type="similarity">
    <text evidence="1 4">Belongs to the EXO70 family.</text>
</comment>
<dbReference type="Pfam" id="PF20669">
    <property type="entry name" value="Exo70_N"/>
    <property type="match status" value="1"/>
</dbReference>
<evidence type="ECO:0000256" key="1">
    <source>
        <dbReference type="ARBA" id="ARBA00006756"/>
    </source>
</evidence>
<evidence type="ECO:0000256" key="4">
    <source>
        <dbReference type="RuleBase" id="RU365026"/>
    </source>
</evidence>
<organism evidence="6 7">
    <name type="scientific">Blumeria hordei</name>
    <name type="common">Barley powdery mildew</name>
    <name type="synonym">Blumeria graminis f. sp. hordei</name>
    <dbReference type="NCBI Taxonomy" id="2867405"/>
    <lineage>
        <taxon>Eukaryota</taxon>
        <taxon>Fungi</taxon>
        <taxon>Dikarya</taxon>
        <taxon>Ascomycota</taxon>
        <taxon>Pezizomycotina</taxon>
        <taxon>Leotiomycetes</taxon>
        <taxon>Erysiphales</taxon>
        <taxon>Erysiphaceae</taxon>
        <taxon>Blumeria</taxon>
    </lineage>
</organism>
<dbReference type="Gene3D" id="1.20.1280.170">
    <property type="entry name" value="Exocyst complex component Exo70"/>
    <property type="match status" value="1"/>
</dbReference>
<accession>A0A383USY2</accession>
<dbReference type="GO" id="GO:0006887">
    <property type="term" value="P:exocytosis"/>
    <property type="evidence" value="ECO:0007669"/>
    <property type="project" value="UniProtKB-KW"/>
</dbReference>
<dbReference type="InterPro" id="IPR004140">
    <property type="entry name" value="Exo70"/>
</dbReference>
<dbReference type="Pfam" id="PF03081">
    <property type="entry name" value="Exo70_C"/>
    <property type="match status" value="1"/>
</dbReference>
<protein>
    <recommendedName>
        <fullName evidence="4">Exocyst complex protein EXO70</fullName>
    </recommendedName>
</protein>
<gene>
    <name evidence="6" type="ORF">BLGHR1_14233</name>
</gene>
<evidence type="ECO:0000313" key="7">
    <source>
        <dbReference type="Proteomes" id="UP000275772"/>
    </source>
</evidence>
<dbReference type="GO" id="GO:0005935">
    <property type="term" value="C:cellular bud neck"/>
    <property type="evidence" value="ECO:0007669"/>
    <property type="project" value="UniProtKB-SubCell"/>
</dbReference>
<evidence type="ECO:0000313" key="6">
    <source>
        <dbReference type="EMBL" id="SZF03441.1"/>
    </source>
</evidence>
<dbReference type="InterPro" id="IPR016159">
    <property type="entry name" value="Cullin_repeat-like_dom_sf"/>
</dbReference>
<evidence type="ECO:0000259" key="5">
    <source>
        <dbReference type="Pfam" id="PF03081"/>
    </source>
</evidence>
<dbReference type="Proteomes" id="UP000275772">
    <property type="component" value="Unassembled WGS sequence"/>
</dbReference>